<accession>A0ABR2EXS1</accession>
<keyword evidence="2" id="KW-0732">Signal</keyword>
<feature type="region of interest" description="Disordered" evidence="1">
    <location>
        <begin position="43"/>
        <end position="79"/>
    </location>
</feature>
<sequence length="79" mass="8257">MKPSLSLILCCFLLASFIVFPCGVVSRTVIGLAPSYENPYGHVPGSESPTAPSQVVRKKPSAGKPGNNTAKYGNDSCCP</sequence>
<organism evidence="3 4">
    <name type="scientific">Hibiscus sabdariffa</name>
    <name type="common">roselle</name>
    <dbReference type="NCBI Taxonomy" id="183260"/>
    <lineage>
        <taxon>Eukaryota</taxon>
        <taxon>Viridiplantae</taxon>
        <taxon>Streptophyta</taxon>
        <taxon>Embryophyta</taxon>
        <taxon>Tracheophyta</taxon>
        <taxon>Spermatophyta</taxon>
        <taxon>Magnoliopsida</taxon>
        <taxon>eudicotyledons</taxon>
        <taxon>Gunneridae</taxon>
        <taxon>Pentapetalae</taxon>
        <taxon>rosids</taxon>
        <taxon>malvids</taxon>
        <taxon>Malvales</taxon>
        <taxon>Malvaceae</taxon>
        <taxon>Malvoideae</taxon>
        <taxon>Hibiscus</taxon>
    </lineage>
</organism>
<dbReference type="EMBL" id="JBBPBM010000009">
    <property type="protein sequence ID" value="KAK8567416.1"/>
    <property type="molecule type" value="Genomic_DNA"/>
</dbReference>
<comment type="caution">
    <text evidence="3">The sequence shown here is derived from an EMBL/GenBank/DDBJ whole genome shotgun (WGS) entry which is preliminary data.</text>
</comment>
<reference evidence="3 4" key="1">
    <citation type="journal article" date="2024" name="G3 (Bethesda)">
        <title>Genome assembly of Hibiscus sabdariffa L. provides insights into metabolisms of medicinal natural products.</title>
        <authorList>
            <person name="Kim T."/>
        </authorList>
    </citation>
    <scope>NUCLEOTIDE SEQUENCE [LARGE SCALE GENOMIC DNA]</scope>
    <source>
        <strain evidence="3">TK-2024</strain>
        <tissue evidence="3">Old leaves</tissue>
    </source>
</reference>
<gene>
    <name evidence="3" type="ORF">V6N12_006006</name>
</gene>
<evidence type="ECO:0000313" key="4">
    <source>
        <dbReference type="Proteomes" id="UP001472677"/>
    </source>
</evidence>
<keyword evidence="4" id="KW-1185">Reference proteome</keyword>
<evidence type="ECO:0000313" key="3">
    <source>
        <dbReference type="EMBL" id="KAK8567416.1"/>
    </source>
</evidence>
<protein>
    <recommendedName>
        <fullName evidence="5">Secreted protein</fullName>
    </recommendedName>
</protein>
<feature type="signal peptide" evidence="2">
    <location>
        <begin position="1"/>
        <end position="26"/>
    </location>
</feature>
<proteinExistence type="predicted"/>
<name>A0ABR2EXS1_9ROSI</name>
<feature type="chain" id="PRO_5047285834" description="Secreted protein" evidence="2">
    <location>
        <begin position="27"/>
        <end position="79"/>
    </location>
</feature>
<evidence type="ECO:0008006" key="5">
    <source>
        <dbReference type="Google" id="ProtNLM"/>
    </source>
</evidence>
<evidence type="ECO:0000256" key="1">
    <source>
        <dbReference type="SAM" id="MobiDB-lite"/>
    </source>
</evidence>
<evidence type="ECO:0000256" key="2">
    <source>
        <dbReference type="SAM" id="SignalP"/>
    </source>
</evidence>
<dbReference type="Proteomes" id="UP001472677">
    <property type="component" value="Unassembled WGS sequence"/>
</dbReference>